<keyword evidence="2" id="KW-1185">Reference proteome</keyword>
<comment type="caution">
    <text evidence="1">The sequence shown here is derived from an EMBL/GenBank/DDBJ whole genome shotgun (WGS) entry which is preliminary data.</text>
</comment>
<evidence type="ECO:0000313" key="1">
    <source>
        <dbReference type="EMBL" id="GFN80549.1"/>
    </source>
</evidence>
<sequence>MWSDEERKEQINVLELKAALFGIQSLCREFRNCHTLIELESTTAMAYINNMGRTHSVSPLESYCYGERIWLSACHIPEIERRQNGEGLGGNTGVENAMVVFSIGKNGGERASTFKPFKDTFVPSIRPSDCSPSLSKAKTNDLHFIRRKIKL</sequence>
<dbReference type="Proteomes" id="UP000735302">
    <property type="component" value="Unassembled WGS sequence"/>
</dbReference>
<proteinExistence type="predicted"/>
<dbReference type="EMBL" id="BLXT01000825">
    <property type="protein sequence ID" value="GFN80549.1"/>
    <property type="molecule type" value="Genomic_DNA"/>
</dbReference>
<dbReference type="AlphaFoldDB" id="A0AAV3YCX6"/>
<name>A0AAV3YCX6_9GAST</name>
<evidence type="ECO:0000313" key="2">
    <source>
        <dbReference type="Proteomes" id="UP000735302"/>
    </source>
</evidence>
<organism evidence="1 2">
    <name type="scientific">Plakobranchus ocellatus</name>
    <dbReference type="NCBI Taxonomy" id="259542"/>
    <lineage>
        <taxon>Eukaryota</taxon>
        <taxon>Metazoa</taxon>
        <taxon>Spiralia</taxon>
        <taxon>Lophotrochozoa</taxon>
        <taxon>Mollusca</taxon>
        <taxon>Gastropoda</taxon>
        <taxon>Heterobranchia</taxon>
        <taxon>Euthyneura</taxon>
        <taxon>Panpulmonata</taxon>
        <taxon>Sacoglossa</taxon>
        <taxon>Placobranchoidea</taxon>
        <taxon>Plakobranchidae</taxon>
        <taxon>Plakobranchus</taxon>
    </lineage>
</organism>
<protein>
    <recommendedName>
        <fullName evidence="3">RNase H type-1 domain-containing protein</fullName>
    </recommendedName>
</protein>
<dbReference type="CDD" id="cd09275">
    <property type="entry name" value="RNase_HI_RT_DIRS1"/>
    <property type="match status" value="1"/>
</dbReference>
<gene>
    <name evidence="1" type="ORF">PoB_000705500</name>
</gene>
<accession>A0AAV3YCX6</accession>
<evidence type="ECO:0008006" key="3">
    <source>
        <dbReference type="Google" id="ProtNLM"/>
    </source>
</evidence>
<reference evidence="1 2" key="1">
    <citation type="journal article" date="2021" name="Elife">
        <title>Chloroplast acquisition without the gene transfer in kleptoplastic sea slugs, Plakobranchus ocellatus.</title>
        <authorList>
            <person name="Maeda T."/>
            <person name="Takahashi S."/>
            <person name="Yoshida T."/>
            <person name="Shimamura S."/>
            <person name="Takaki Y."/>
            <person name="Nagai Y."/>
            <person name="Toyoda A."/>
            <person name="Suzuki Y."/>
            <person name="Arimoto A."/>
            <person name="Ishii H."/>
            <person name="Satoh N."/>
            <person name="Nishiyama T."/>
            <person name="Hasebe M."/>
            <person name="Maruyama T."/>
            <person name="Minagawa J."/>
            <person name="Obokata J."/>
            <person name="Shigenobu S."/>
        </authorList>
    </citation>
    <scope>NUCLEOTIDE SEQUENCE [LARGE SCALE GENOMIC DNA]</scope>
</reference>